<protein>
    <submittedName>
        <fullName evidence="1">Uncharacterized protein</fullName>
    </submittedName>
</protein>
<comment type="caution">
    <text evidence="1">The sequence shown here is derived from an EMBL/GenBank/DDBJ whole genome shotgun (WGS) entry which is preliminary data.</text>
</comment>
<dbReference type="EMBL" id="JAPWTK010000068">
    <property type="protein sequence ID" value="KAJ8952527.1"/>
    <property type="molecule type" value="Genomic_DNA"/>
</dbReference>
<keyword evidence="2" id="KW-1185">Reference proteome</keyword>
<dbReference type="Proteomes" id="UP001162162">
    <property type="component" value="Unassembled WGS sequence"/>
</dbReference>
<evidence type="ECO:0000313" key="1">
    <source>
        <dbReference type="EMBL" id="KAJ8952527.1"/>
    </source>
</evidence>
<proteinExistence type="predicted"/>
<gene>
    <name evidence="1" type="ORF">NQ318_003323</name>
</gene>
<dbReference type="AlphaFoldDB" id="A0AAV8YNP6"/>
<sequence length="69" mass="7489">MSPAWLSESCSTKSTIKVFTRCHEVHCLINIDHVHSFQQGKGGNCAERESGIDLSPFITADLKLAGMGP</sequence>
<organism evidence="1 2">
    <name type="scientific">Aromia moschata</name>
    <dbReference type="NCBI Taxonomy" id="1265417"/>
    <lineage>
        <taxon>Eukaryota</taxon>
        <taxon>Metazoa</taxon>
        <taxon>Ecdysozoa</taxon>
        <taxon>Arthropoda</taxon>
        <taxon>Hexapoda</taxon>
        <taxon>Insecta</taxon>
        <taxon>Pterygota</taxon>
        <taxon>Neoptera</taxon>
        <taxon>Endopterygota</taxon>
        <taxon>Coleoptera</taxon>
        <taxon>Polyphaga</taxon>
        <taxon>Cucujiformia</taxon>
        <taxon>Chrysomeloidea</taxon>
        <taxon>Cerambycidae</taxon>
        <taxon>Cerambycinae</taxon>
        <taxon>Callichromatini</taxon>
        <taxon>Aromia</taxon>
    </lineage>
</organism>
<accession>A0AAV8YNP6</accession>
<name>A0AAV8YNP6_9CUCU</name>
<evidence type="ECO:0000313" key="2">
    <source>
        <dbReference type="Proteomes" id="UP001162162"/>
    </source>
</evidence>
<reference evidence="1" key="1">
    <citation type="journal article" date="2023" name="Insect Mol. Biol.">
        <title>Genome sequencing provides insights into the evolution of gene families encoding plant cell wall-degrading enzymes in longhorned beetles.</title>
        <authorList>
            <person name="Shin N.R."/>
            <person name="Okamura Y."/>
            <person name="Kirsch R."/>
            <person name="Pauchet Y."/>
        </authorList>
    </citation>
    <scope>NUCLEOTIDE SEQUENCE</scope>
    <source>
        <strain evidence="1">AMC_N1</strain>
    </source>
</reference>